<sequence length="191" mass="21419">MHAYLAKQLTNALRPDELLRAEWVTRVSALDLYVHELVAKGMLDTFEGRKPASNGYLRFQVANDVLMRIRSAPSPNAARQAFDLEVRTRLGYVTYQDPDKIAEGVRLCSDVELWNDVAIALGATQATKIVKAKAIKRELSLIVERRNKIAHEGDLQPLPPRVPWVIDRADLQHVARCIEGIVRAIDSIVTA</sequence>
<feature type="domain" description="RiboL-PSP-HEPN" evidence="1">
    <location>
        <begin position="14"/>
        <end position="190"/>
    </location>
</feature>
<accession>A0A5E4XPP3</accession>
<keyword evidence="3" id="KW-1185">Reference proteome</keyword>
<gene>
    <name evidence="2" type="ORF">PAN31108_03998</name>
</gene>
<evidence type="ECO:0000259" key="1">
    <source>
        <dbReference type="Pfam" id="PF18735"/>
    </source>
</evidence>
<dbReference type="Proteomes" id="UP000406256">
    <property type="component" value="Unassembled WGS sequence"/>
</dbReference>
<dbReference type="AlphaFoldDB" id="A0A5E4XPP3"/>
<proteinExistence type="predicted"/>
<protein>
    <recommendedName>
        <fullName evidence="1">RiboL-PSP-HEPN domain-containing protein</fullName>
    </recommendedName>
</protein>
<dbReference type="Pfam" id="PF18735">
    <property type="entry name" value="HEPN_RiboL-PSP"/>
    <property type="match status" value="1"/>
</dbReference>
<dbReference type="OrthoDB" id="291940at2"/>
<name>A0A5E4XPP3_9BURK</name>
<organism evidence="2 3">
    <name type="scientific">Pandoraea anhela</name>
    <dbReference type="NCBI Taxonomy" id="2508295"/>
    <lineage>
        <taxon>Bacteria</taxon>
        <taxon>Pseudomonadati</taxon>
        <taxon>Pseudomonadota</taxon>
        <taxon>Betaproteobacteria</taxon>
        <taxon>Burkholderiales</taxon>
        <taxon>Burkholderiaceae</taxon>
        <taxon>Pandoraea</taxon>
    </lineage>
</organism>
<evidence type="ECO:0000313" key="2">
    <source>
        <dbReference type="EMBL" id="VVE38203.1"/>
    </source>
</evidence>
<dbReference type="InterPro" id="IPR041519">
    <property type="entry name" value="HEPN_RiboL-PSP"/>
</dbReference>
<dbReference type="EMBL" id="CABPSB010000017">
    <property type="protein sequence ID" value="VVE38203.1"/>
    <property type="molecule type" value="Genomic_DNA"/>
</dbReference>
<reference evidence="2 3" key="1">
    <citation type="submission" date="2019-08" db="EMBL/GenBank/DDBJ databases">
        <authorList>
            <person name="Peeters C."/>
        </authorList>
    </citation>
    <scope>NUCLEOTIDE SEQUENCE [LARGE SCALE GENOMIC DNA]</scope>
    <source>
        <strain evidence="2 3">LMG 31108</strain>
    </source>
</reference>
<evidence type="ECO:0000313" key="3">
    <source>
        <dbReference type="Proteomes" id="UP000406256"/>
    </source>
</evidence>